<sequence length="146" mass="15490">MPRATGGILIECEPAIKSIIVHLDSLSGNDFIIEDLDEQHLLGTDGAWLRFFGLGCLTSSEDGALNSSEEEGEGHIDGSQEASLDLIIDGIGELEITDFTADETHDDVPTASEIASNEKSKAPESEIDGSKAPENEVEDSTALTSE</sequence>
<name>A0AAE0KCQ9_9PEZI</name>
<protein>
    <recommendedName>
        <fullName evidence="1">General transcription and DNA repair factor IIH subunit TFB5</fullName>
    </recommendedName>
</protein>
<feature type="region of interest" description="Disordered" evidence="2">
    <location>
        <begin position="100"/>
        <end position="146"/>
    </location>
</feature>
<keyword evidence="1" id="KW-0539">Nucleus</keyword>
<keyword evidence="1" id="KW-0227">DNA damage</keyword>
<dbReference type="GO" id="GO:0006289">
    <property type="term" value="P:nucleotide-excision repair"/>
    <property type="evidence" value="ECO:0007669"/>
    <property type="project" value="InterPro"/>
</dbReference>
<keyword evidence="4" id="KW-1185">Reference proteome</keyword>
<keyword evidence="1" id="KW-0805">Transcription regulation</keyword>
<comment type="subcellular location">
    <subcellularLocation>
        <location evidence="1">Nucleus</location>
    </subcellularLocation>
</comment>
<keyword evidence="1" id="KW-0234">DNA repair</keyword>
<comment type="subunit">
    <text evidence="1">Component of the 7-subunit TFIIH core complex.</text>
</comment>
<evidence type="ECO:0000313" key="4">
    <source>
        <dbReference type="Proteomes" id="UP001287356"/>
    </source>
</evidence>
<evidence type="ECO:0000313" key="3">
    <source>
        <dbReference type="EMBL" id="KAK3373546.1"/>
    </source>
</evidence>
<dbReference type="EMBL" id="JAULSN010000004">
    <property type="protein sequence ID" value="KAK3373546.1"/>
    <property type="molecule type" value="Genomic_DNA"/>
</dbReference>
<dbReference type="InterPro" id="IPR009400">
    <property type="entry name" value="TFIIH_TTDA/Tfb5"/>
</dbReference>
<feature type="region of interest" description="Disordered" evidence="2">
    <location>
        <begin position="62"/>
        <end position="81"/>
    </location>
</feature>
<comment type="caution">
    <text evidence="3">The sequence shown here is derived from an EMBL/GenBank/DDBJ whole genome shotgun (WGS) entry which is preliminary data.</text>
</comment>
<dbReference type="GO" id="GO:0000439">
    <property type="term" value="C:transcription factor TFIIH core complex"/>
    <property type="evidence" value="ECO:0007669"/>
    <property type="project" value="UniProtKB-UniRule"/>
</dbReference>
<dbReference type="Gene3D" id="3.30.70.1220">
    <property type="entry name" value="TFB5-like"/>
    <property type="match status" value="1"/>
</dbReference>
<reference evidence="3" key="1">
    <citation type="journal article" date="2023" name="Mol. Phylogenet. Evol.">
        <title>Genome-scale phylogeny and comparative genomics of the fungal order Sordariales.</title>
        <authorList>
            <person name="Hensen N."/>
            <person name="Bonometti L."/>
            <person name="Westerberg I."/>
            <person name="Brannstrom I.O."/>
            <person name="Guillou S."/>
            <person name="Cros-Aarteil S."/>
            <person name="Calhoun S."/>
            <person name="Haridas S."/>
            <person name="Kuo A."/>
            <person name="Mondo S."/>
            <person name="Pangilinan J."/>
            <person name="Riley R."/>
            <person name="LaButti K."/>
            <person name="Andreopoulos B."/>
            <person name="Lipzen A."/>
            <person name="Chen C."/>
            <person name="Yan M."/>
            <person name="Daum C."/>
            <person name="Ng V."/>
            <person name="Clum A."/>
            <person name="Steindorff A."/>
            <person name="Ohm R.A."/>
            <person name="Martin F."/>
            <person name="Silar P."/>
            <person name="Natvig D.O."/>
            <person name="Lalanne C."/>
            <person name="Gautier V."/>
            <person name="Ament-Velasquez S.L."/>
            <person name="Kruys A."/>
            <person name="Hutchinson M.I."/>
            <person name="Powell A.J."/>
            <person name="Barry K."/>
            <person name="Miller A.N."/>
            <person name="Grigoriev I.V."/>
            <person name="Debuchy R."/>
            <person name="Gladieux P."/>
            <person name="Hiltunen Thoren M."/>
            <person name="Johannesson H."/>
        </authorList>
    </citation>
    <scope>NUCLEOTIDE SEQUENCE</scope>
    <source>
        <strain evidence="3">CBS 958.72</strain>
    </source>
</reference>
<dbReference type="AlphaFoldDB" id="A0AAE0KCQ9"/>
<comment type="function">
    <text evidence="1">In NER, TFIIH acts by opening DNA around the lesion to allow the excision of the damaged oligonucleotide and its replacement by a new DNA fragment. In transcription, TFIIH has an essential role in transcription initiation. When the pre-initiation complex (PIC) has been established, TFIIH is required for promoter opening and promoter escape.</text>
</comment>
<comment type="similarity">
    <text evidence="1">Belongs to the TFB5 family.</text>
</comment>
<dbReference type="Pfam" id="PF06331">
    <property type="entry name" value="Tfb5"/>
    <property type="match status" value="1"/>
</dbReference>
<evidence type="ECO:0000256" key="1">
    <source>
        <dbReference type="RuleBase" id="RU368032"/>
    </source>
</evidence>
<keyword evidence="1" id="KW-0804">Transcription</keyword>
<proteinExistence type="inferred from homology"/>
<dbReference type="SMART" id="SM01395">
    <property type="entry name" value="Tbf5"/>
    <property type="match status" value="1"/>
</dbReference>
<organism evidence="3 4">
    <name type="scientific">Lasiosphaeria ovina</name>
    <dbReference type="NCBI Taxonomy" id="92902"/>
    <lineage>
        <taxon>Eukaryota</taxon>
        <taxon>Fungi</taxon>
        <taxon>Dikarya</taxon>
        <taxon>Ascomycota</taxon>
        <taxon>Pezizomycotina</taxon>
        <taxon>Sordariomycetes</taxon>
        <taxon>Sordariomycetidae</taxon>
        <taxon>Sordariales</taxon>
        <taxon>Lasiosphaeriaceae</taxon>
        <taxon>Lasiosphaeria</taxon>
    </lineage>
</organism>
<feature type="compositionally biased region" description="Basic and acidic residues" evidence="2">
    <location>
        <begin position="116"/>
        <end position="134"/>
    </location>
</feature>
<reference evidence="3" key="2">
    <citation type="submission" date="2023-06" db="EMBL/GenBank/DDBJ databases">
        <authorList>
            <consortium name="Lawrence Berkeley National Laboratory"/>
            <person name="Haridas S."/>
            <person name="Hensen N."/>
            <person name="Bonometti L."/>
            <person name="Westerberg I."/>
            <person name="Brannstrom I.O."/>
            <person name="Guillou S."/>
            <person name="Cros-Aarteil S."/>
            <person name="Calhoun S."/>
            <person name="Kuo A."/>
            <person name="Mondo S."/>
            <person name="Pangilinan J."/>
            <person name="Riley R."/>
            <person name="Labutti K."/>
            <person name="Andreopoulos B."/>
            <person name="Lipzen A."/>
            <person name="Chen C."/>
            <person name="Yanf M."/>
            <person name="Daum C."/>
            <person name="Ng V."/>
            <person name="Clum A."/>
            <person name="Steindorff A."/>
            <person name="Ohm R."/>
            <person name="Martin F."/>
            <person name="Silar P."/>
            <person name="Natvig D."/>
            <person name="Lalanne C."/>
            <person name="Gautier V."/>
            <person name="Ament-Velasquez S.L."/>
            <person name="Kruys A."/>
            <person name="Hutchinson M.I."/>
            <person name="Powell A.J."/>
            <person name="Barry K."/>
            <person name="Miller A.N."/>
            <person name="Grigoriev I.V."/>
            <person name="Debuchy R."/>
            <person name="Gladieux P."/>
            <person name="Thoren M.H."/>
            <person name="Johannesson H."/>
        </authorList>
    </citation>
    <scope>NUCLEOTIDE SEQUENCE</scope>
    <source>
        <strain evidence="3">CBS 958.72</strain>
    </source>
</reference>
<gene>
    <name evidence="3" type="ORF">B0T24DRAFT_678963</name>
</gene>
<dbReference type="Proteomes" id="UP001287356">
    <property type="component" value="Unassembled WGS sequence"/>
</dbReference>
<dbReference type="GO" id="GO:0006367">
    <property type="term" value="P:transcription initiation at RNA polymerase II promoter"/>
    <property type="evidence" value="ECO:0007669"/>
    <property type="project" value="UniProtKB-UniRule"/>
</dbReference>
<dbReference type="SUPFAM" id="SSF142897">
    <property type="entry name" value="TFB5-like"/>
    <property type="match status" value="1"/>
</dbReference>
<dbReference type="InterPro" id="IPR035935">
    <property type="entry name" value="TFB5-like_sf"/>
</dbReference>
<evidence type="ECO:0000256" key="2">
    <source>
        <dbReference type="SAM" id="MobiDB-lite"/>
    </source>
</evidence>
<accession>A0AAE0KCQ9</accession>